<name>A0A177ATI5_9BILA</name>
<dbReference type="EMBL" id="LWCA01001341">
    <property type="protein sequence ID" value="OAF65337.1"/>
    <property type="molecule type" value="Genomic_DNA"/>
</dbReference>
<dbReference type="Pfam" id="PF00018">
    <property type="entry name" value="SH3_1"/>
    <property type="match status" value="1"/>
</dbReference>
<evidence type="ECO:0000256" key="3">
    <source>
        <dbReference type="SAM" id="MobiDB-lite"/>
    </source>
</evidence>
<dbReference type="Proteomes" id="UP000078046">
    <property type="component" value="Unassembled WGS sequence"/>
</dbReference>
<dbReference type="InterPro" id="IPR001452">
    <property type="entry name" value="SH3_domain"/>
</dbReference>
<dbReference type="SMART" id="SM00326">
    <property type="entry name" value="SH3"/>
    <property type="match status" value="1"/>
</dbReference>
<dbReference type="SUPFAM" id="SSF50044">
    <property type="entry name" value="SH3-domain"/>
    <property type="match status" value="1"/>
</dbReference>
<sequence length="259" mass="29752">MKCKVLFNFEAKDKDEISVTKSEILEIVQQDTGDGWLIAKNDKNKTGLVPLTYISIIKEVKKVKNNKETKQETKNRNSVQIIKTIVSHKKKNKKESSESNIIKESKNVKKSIDLQSCESKNSSDDTEINETEESRKTKIDRKHTKHKSIKNRKMSRVQSLEILVSSDSQESVYSCEDYPTVDRKQINGKTDKEDDVSSYGKDSDTETESNYSISDKKNKLINWEAQNKINFTISKSKMSTNVVRKQSFIFILCSNFSDN</sequence>
<keyword evidence="6" id="KW-1185">Reference proteome</keyword>
<feature type="region of interest" description="Disordered" evidence="3">
    <location>
        <begin position="113"/>
        <end position="153"/>
    </location>
</feature>
<protein>
    <recommendedName>
        <fullName evidence="4">SH3 domain-containing protein</fullName>
    </recommendedName>
</protein>
<dbReference type="PROSITE" id="PS50002">
    <property type="entry name" value="SH3"/>
    <property type="match status" value="1"/>
</dbReference>
<dbReference type="InterPro" id="IPR036028">
    <property type="entry name" value="SH3-like_dom_sf"/>
</dbReference>
<dbReference type="PANTHER" id="PTHR45827:SF1">
    <property type="entry name" value="SORTING NEXIN"/>
    <property type="match status" value="1"/>
</dbReference>
<gene>
    <name evidence="5" type="ORF">A3Q56_06948</name>
</gene>
<dbReference type="GO" id="GO:0097320">
    <property type="term" value="P:plasma membrane tubulation"/>
    <property type="evidence" value="ECO:0007669"/>
    <property type="project" value="TreeGrafter"/>
</dbReference>
<feature type="domain" description="SH3" evidence="4">
    <location>
        <begin position="1"/>
        <end position="59"/>
    </location>
</feature>
<organism evidence="5 6">
    <name type="scientific">Intoshia linei</name>
    <dbReference type="NCBI Taxonomy" id="1819745"/>
    <lineage>
        <taxon>Eukaryota</taxon>
        <taxon>Metazoa</taxon>
        <taxon>Spiralia</taxon>
        <taxon>Lophotrochozoa</taxon>
        <taxon>Mesozoa</taxon>
        <taxon>Orthonectida</taxon>
        <taxon>Rhopaluridae</taxon>
        <taxon>Intoshia</taxon>
    </lineage>
</organism>
<dbReference type="Gene3D" id="2.30.30.40">
    <property type="entry name" value="SH3 Domains"/>
    <property type="match status" value="1"/>
</dbReference>
<feature type="compositionally biased region" description="Basic residues" evidence="3">
    <location>
        <begin position="138"/>
        <end position="153"/>
    </location>
</feature>
<comment type="caution">
    <text evidence="5">The sequence shown here is derived from an EMBL/GenBank/DDBJ whole genome shotgun (WGS) entry which is preliminary data.</text>
</comment>
<dbReference type="GO" id="GO:0031410">
    <property type="term" value="C:cytoplasmic vesicle"/>
    <property type="evidence" value="ECO:0007669"/>
    <property type="project" value="TreeGrafter"/>
</dbReference>
<dbReference type="GO" id="GO:0016197">
    <property type="term" value="P:endosomal transport"/>
    <property type="evidence" value="ECO:0007669"/>
    <property type="project" value="TreeGrafter"/>
</dbReference>
<dbReference type="PANTHER" id="PTHR45827">
    <property type="entry name" value="SORTING NEXIN"/>
    <property type="match status" value="1"/>
</dbReference>
<evidence type="ECO:0000313" key="5">
    <source>
        <dbReference type="EMBL" id="OAF65337.1"/>
    </source>
</evidence>
<dbReference type="GO" id="GO:0035091">
    <property type="term" value="F:phosphatidylinositol binding"/>
    <property type="evidence" value="ECO:0007669"/>
    <property type="project" value="TreeGrafter"/>
</dbReference>
<proteinExistence type="predicted"/>
<dbReference type="GO" id="GO:0006897">
    <property type="term" value="P:endocytosis"/>
    <property type="evidence" value="ECO:0007669"/>
    <property type="project" value="TreeGrafter"/>
</dbReference>
<evidence type="ECO:0000256" key="2">
    <source>
        <dbReference type="PROSITE-ProRule" id="PRU00192"/>
    </source>
</evidence>
<dbReference type="AlphaFoldDB" id="A0A177ATI5"/>
<evidence type="ECO:0000259" key="4">
    <source>
        <dbReference type="PROSITE" id="PS50002"/>
    </source>
</evidence>
<dbReference type="GO" id="GO:0005886">
    <property type="term" value="C:plasma membrane"/>
    <property type="evidence" value="ECO:0007669"/>
    <property type="project" value="TreeGrafter"/>
</dbReference>
<reference evidence="5 6" key="1">
    <citation type="submission" date="2016-04" db="EMBL/GenBank/DDBJ databases">
        <title>The genome of Intoshia linei affirms orthonectids as highly simplified spiralians.</title>
        <authorList>
            <person name="Mikhailov K.V."/>
            <person name="Slusarev G.S."/>
            <person name="Nikitin M.A."/>
            <person name="Logacheva M.D."/>
            <person name="Penin A."/>
            <person name="Aleoshin V."/>
            <person name="Panchin Y.V."/>
        </authorList>
    </citation>
    <scope>NUCLEOTIDE SEQUENCE [LARGE SCALE GENOMIC DNA]</scope>
    <source>
        <strain evidence="5">Intl2013</strain>
        <tissue evidence="5">Whole animal</tissue>
    </source>
</reference>
<feature type="region of interest" description="Disordered" evidence="3">
    <location>
        <begin position="184"/>
        <end position="210"/>
    </location>
</feature>
<accession>A0A177ATI5</accession>
<dbReference type="OrthoDB" id="10254720at2759"/>
<feature type="non-terminal residue" evidence="5">
    <location>
        <position position="259"/>
    </location>
</feature>
<evidence type="ECO:0000256" key="1">
    <source>
        <dbReference type="ARBA" id="ARBA00022443"/>
    </source>
</evidence>
<keyword evidence="1 2" id="KW-0728">SH3 domain</keyword>
<evidence type="ECO:0000313" key="6">
    <source>
        <dbReference type="Proteomes" id="UP000078046"/>
    </source>
</evidence>